<evidence type="ECO:0008006" key="5">
    <source>
        <dbReference type="Google" id="ProtNLM"/>
    </source>
</evidence>
<comment type="caution">
    <text evidence="3">The sequence shown here is derived from an EMBL/GenBank/DDBJ whole genome shotgun (WGS) entry which is preliminary data.</text>
</comment>
<protein>
    <recommendedName>
        <fullName evidence="5">DUF4307 domain-containing protein</fullName>
    </recommendedName>
</protein>
<dbReference type="Pfam" id="PF14155">
    <property type="entry name" value="DUF4307"/>
    <property type="match status" value="1"/>
</dbReference>
<evidence type="ECO:0000256" key="2">
    <source>
        <dbReference type="SAM" id="Phobius"/>
    </source>
</evidence>
<proteinExistence type="predicted"/>
<gene>
    <name evidence="3" type="ORF">HNR73_004361</name>
</gene>
<evidence type="ECO:0000256" key="1">
    <source>
        <dbReference type="SAM" id="MobiDB-lite"/>
    </source>
</evidence>
<sequence>MSETRTTPVRFPPGRYGRRRDGRKVSRPLVVIAAALVVAGGVAVAVKLYQQYGDPAYTASTVGYELTDATADITFQVTKPGGTPALCQVRARSRDGAEVGRAEVAIPPGEPGGDGVTVTYSLATSARAVVVEVQRCYPVQP</sequence>
<reference evidence="3 4" key="1">
    <citation type="submission" date="2020-08" db="EMBL/GenBank/DDBJ databases">
        <title>Genomic Encyclopedia of Type Strains, Phase IV (KMG-IV): sequencing the most valuable type-strain genomes for metagenomic binning, comparative biology and taxonomic classification.</title>
        <authorList>
            <person name="Goeker M."/>
        </authorList>
    </citation>
    <scope>NUCLEOTIDE SEQUENCE [LARGE SCALE GENOMIC DNA]</scope>
    <source>
        <strain evidence="3 4">YIM 65646</strain>
    </source>
</reference>
<evidence type="ECO:0000313" key="4">
    <source>
        <dbReference type="Proteomes" id="UP000548476"/>
    </source>
</evidence>
<dbReference type="RefSeq" id="WP_184789334.1">
    <property type="nucleotide sequence ID" value="NZ_BONT01000030.1"/>
</dbReference>
<dbReference type="AlphaFoldDB" id="A0A841FWZ5"/>
<name>A0A841FWZ5_9ACTN</name>
<dbReference type="EMBL" id="JACHGT010000009">
    <property type="protein sequence ID" value="MBB6036490.1"/>
    <property type="molecule type" value="Genomic_DNA"/>
</dbReference>
<evidence type="ECO:0000313" key="3">
    <source>
        <dbReference type="EMBL" id="MBB6036490.1"/>
    </source>
</evidence>
<keyword evidence="2" id="KW-0472">Membrane</keyword>
<accession>A0A841FWZ5</accession>
<keyword evidence="2" id="KW-1133">Transmembrane helix</keyword>
<keyword evidence="2" id="KW-0812">Transmembrane</keyword>
<organism evidence="3 4">
    <name type="scientific">Phytomonospora endophytica</name>
    <dbReference type="NCBI Taxonomy" id="714109"/>
    <lineage>
        <taxon>Bacteria</taxon>
        <taxon>Bacillati</taxon>
        <taxon>Actinomycetota</taxon>
        <taxon>Actinomycetes</taxon>
        <taxon>Micromonosporales</taxon>
        <taxon>Micromonosporaceae</taxon>
        <taxon>Phytomonospora</taxon>
    </lineage>
</organism>
<keyword evidence="4" id="KW-1185">Reference proteome</keyword>
<dbReference type="Proteomes" id="UP000548476">
    <property type="component" value="Unassembled WGS sequence"/>
</dbReference>
<feature type="transmembrane region" description="Helical" evidence="2">
    <location>
        <begin position="28"/>
        <end position="49"/>
    </location>
</feature>
<dbReference type="InterPro" id="IPR025443">
    <property type="entry name" value="DUF4307"/>
</dbReference>
<feature type="region of interest" description="Disordered" evidence="1">
    <location>
        <begin position="1"/>
        <end position="20"/>
    </location>
</feature>